<name>A0ABS9RX99_9GAMM</name>
<dbReference type="PROSITE" id="PS51819">
    <property type="entry name" value="VOC"/>
    <property type="match status" value="1"/>
</dbReference>
<dbReference type="InterPro" id="IPR029068">
    <property type="entry name" value="Glyas_Bleomycin-R_OHBP_Dase"/>
</dbReference>
<evidence type="ECO:0000313" key="3">
    <source>
        <dbReference type="Proteomes" id="UP001202117"/>
    </source>
</evidence>
<proteinExistence type="predicted"/>
<sequence>MQRLSLDRAVLEVRDLDAMQRFCEEVLRLPRLVRSATGATFELGRDAGGNVQVMMLIAAETPSPPRRLTLEVSGEEFPATCAQLLAHGARLFESEGSAARGCAWRVLHCRMPEGHHLQVVAIDPSRCAPDSPQYAEHEGT</sequence>
<evidence type="ECO:0000259" key="1">
    <source>
        <dbReference type="PROSITE" id="PS51819"/>
    </source>
</evidence>
<dbReference type="RefSeq" id="WP_110285337.1">
    <property type="nucleotide sequence ID" value="NZ_JAKVPY010000019.1"/>
</dbReference>
<accession>A0ABS9RX99</accession>
<protein>
    <recommendedName>
        <fullName evidence="1">VOC domain-containing protein</fullName>
    </recommendedName>
</protein>
<evidence type="ECO:0000313" key="2">
    <source>
        <dbReference type="EMBL" id="MCH4564476.1"/>
    </source>
</evidence>
<dbReference type="SUPFAM" id="SSF54593">
    <property type="entry name" value="Glyoxalase/Bleomycin resistance protein/Dihydroxybiphenyl dioxygenase"/>
    <property type="match status" value="1"/>
</dbReference>
<comment type="caution">
    <text evidence="2">The sequence shown here is derived from an EMBL/GenBank/DDBJ whole genome shotgun (WGS) entry which is preliminary data.</text>
</comment>
<dbReference type="Pfam" id="PF18029">
    <property type="entry name" value="Glyoxalase_6"/>
    <property type="match status" value="1"/>
</dbReference>
<keyword evidence="3" id="KW-1185">Reference proteome</keyword>
<organism evidence="2 3">
    <name type="scientific">Halomonas flagellata</name>
    <dbReference type="NCBI Taxonomy" id="2920385"/>
    <lineage>
        <taxon>Bacteria</taxon>
        <taxon>Pseudomonadati</taxon>
        <taxon>Pseudomonadota</taxon>
        <taxon>Gammaproteobacteria</taxon>
        <taxon>Oceanospirillales</taxon>
        <taxon>Halomonadaceae</taxon>
        <taxon>Halomonas</taxon>
    </lineage>
</organism>
<dbReference type="Gene3D" id="3.10.180.10">
    <property type="entry name" value="2,3-Dihydroxybiphenyl 1,2-Dioxygenase, domain 1"/>
    <property type="match status" value="1"/>
</dbReference>
<dbReference type="InterPro" id="IPR041581">
    <property type="entry name" value="Glyoxalase_6"/>
</dbReference>
<feature type="domain" description="VOC" evidence="1">
    <location>
        <begin position="5"/>
        <end position="122"/>
    </location>
</feature>
<dbReference type="Proteomes" id="UP001202117">
    <property type="component" value="Unassembled WGS sequence"/>
</dbReference>
<dbReference type="InterPro" id="IPR037523">
    <property type="entry name" value="VOC_core"/>
</dbReference>
<dbReference type="EMBL" id="JAKVPY010000019">
    <property type="protein sequence ID" value="MCH4564476.1"/>
    <property type="molecule type" value="Genomic_DNA"/>
</dbReference>
<gene>
    <name evidence="2" type="ORF">MKP05_15315</name>
</gene>
<reference evidence="2 3" key="1">
    <citation type="submission" date="2022-02" db="EMBL/GenBank/DDBJ databases">
        <title>Halomonas fukangensis sp. nov., a halophilic bacterium isolated from a bulk soil of Kalidium foliatum at Fukang.</title>
        <authorList>
            <person name="Huang Y."/>
        </authorList>
    </citation>
    <scope>NUCLEOTIDE SEQUENCE [LARGE SCALE GENOMIC DNA]</scope>
    <source>
        <strain evidence="2 3">EGI 63088</strain>
    </source>
</reference>